<gene>
    <name evidence="1" type="ORF">FIBSPDRAFT_369561</name>
</gene>
<dbReference type="AlphaFoldDB" id="A0A166PAG1"/>
<evidence type="ECO:0000313" key="1">
    <source>
        <dbReference type="EMBL" id="KZP25894.1"/>
    </source>
</evidence>
<dbReference type="Proteomes" id="UP000076532">
    <property type="component" value="Unassembled WGS sequence"/>
</dbReference>
<proteinExistence type="predicted"/>
<name>A0A166PAG1_9AGAM</name>
<accession>A0A166PAG1</accession>
<evidence type="ECO:0000313" key="2">
    <source>
        <dbReference type="Proteomes" id="UP000076532"/>
    </source>
</evidence>
<protein>
    <submittedName>
        <fullName evidence="1">Uncharacterized protein</fullName>
    </submittedName>
</protein>
<sequence>MPTGNWLFALKQVQALACSSISKPCALTMIIGCPEPSSEFMGPAACRLRSCVHCIAHLRSVPSGLVTCSTSPPLRSRANAARSGVTRNCVSCWELRSALYLENRKHVHLWSGLSFHLRRTDQMQTRALQRVPPSARFFEFSEGPRAALRADSDCTGLQVKCTVQGSYFHSLPGLIFAIRRLSICRLRRLCGILNPSHVPRPILVRCVASL</sequence>
<reference evidence="1 2" key="1">
    <citation type="journal article" date="2016" name="Mol. Biol. Evol.">
        <title>Comparative Genomics of Early-Diverging Mushroom-Forming Fungi Provides Insights into the Origins of Lignocellulose Decay Capabilities.</title>
        <authorList>
            <person name="Nagy L.G."/>
            <person name="Riley R."/>
            <person name="Tritt A."/>
            <person name="Adam C."/>
            <person name="Daum C."/>
            <person name="Floudas D."/>
            <person name="Sun H."/>
            <person name="Yadav J.S."/>
            <person name="Pangilinan J."/>
            <person name="Larsson K.H."/>
            <person name="Matsuura K."/>
            <person name="Barry K."/>
            <person name="Labutti K."/>
            <person name="Kuo R."/>
            <person name="Ohm R.A."/>
            <person name="Bhattacharya S.S."/>
            <person name="Shirouzu T."/>
            <person name="Yoshinaga Y."/>
            <person name="Martin F.M."/>
            <person name="Grigoriev I.V."/>
            <person name="Hibbett D.S."/>
        </authorList>
    </citation>
    <scope>NUCLEOTIDE SEQUENCE [LARGE SCALE GENOMIC DNA]</scope>
    <source>
        <strain evidence="1 2">CBS 109695</strain>
    </source>
</reference>
<keyword evidence="2" id="KW-1185">Reference proteome</keyword>
<organism evidence="1 2">
    <name type="scientific">Athelia psychrophila</name>
    <dbReference type="NCBI Taxonomy" id="1759441"/>
    <lineage>
        <taxon>Eukaryota</taxon>
        <taxon>Fungi</taxon>
        <taxon>Dikarya</taxon>
        <taxon>Basidiomycota</taxon>
        <taxon>Agaricomycotina</taxon>
        <taxon>Agaricomycetes</taxon>
        <taxon>Agaricomycetidae</taxon>
        <taxon>Atheliales</taxon>
        <taxon>Atheliaceae</taxon>
        <taxon>Athelia</taxon>
    </lineage>
</organism>
<dbReference type="EMBL" id="KV417518">
    <property type="protein sequence ID" value="KZP25894.1"/>
    <property type="molecule type" value="Genomic_DNA"/>
</dbReference>